<dbReference type="GO" id="GO:0052851">
    <property type="term" value="F:ferric-chelate reductase (NADPH) activity"/>
    <property type="evidence" value="ECO:0007669"/>
    <property type="project" value="UniProtKB-EC"/>
</dbReference>
<dbReference type="Gene3D" id="2.40.30.10">
    <property type="entry name" value="Translation factors"/>
    <property type="match status" value="1"/>
</dbReference>
<dbReference type="InterPro" id="IPR013112">
    <property type="entry name" value="FAD-bd_8"/>
</dbReference>
<evidence type="ECO:0000313" key="20">
    <source>
        <dbReference type="EMBL" id="AOW07016.1"/>
    </source>
</evidence>
<reference evidence="21 23" key="2">
    <citation type="submission" date="2018-07" db="EMBL/GenBank/DDBJ databases">
        <title>Draft Genome Assemblies for Five Robust Yarrowia lipolytica Strains Exhibiting High Lipid Production and Pentose Sugar Utilization and Sugar Alcohol Secretion from Undetoxified Lignocellulosic Biomass Hydrolysates.</title>
        <authorList>
            <consortium name="DOE Joint Genome Institute"/>
            <person name="Walker C."/>
            <person name="Ryu S."/>
            <person name="Na H."/>
            <person name="Zane M."/>
            <person name="LaButti K."/>
            <person name="Lipzen A."/>
            <person name="Haridas S."/>
            <person name="Barry K."/>
            <person name="Grigoriev I.V."/>
            <person name="Quarterman J."/>
            <person name="Slininger P."/>
            <person name="Dien B."/>
            <person name="Trinh C.T."/>
        </authorList>
    </citation>
    <scope>NUCLEOTIDE SEQUENCE [LARGE SCALE GENOMIC DNA]</scope>
    <source>
        <strain evidence="21 23">YB392</strain>
    </source>
</reference>
<sequence length="750" mass="85039">MQLSKLLLAAGVALAMKSPKDMEVETLSRLLKSYTLWGDCEDLKCACKQELFPASVAITVDENVRDEWKEEIYDKFIVSKCKKAKVLSYSKALAVTESDEPLDSTKAKPKKPIEHPVVFMPKAYQHMYKSSKVSMQNKDTGLWTGGFLTGYWLFLAFGCMVLNLFRWFTWKRSANRSVLKRPNALVRAYQRHIEMPALYGFRHMQRINFYGIEMSIPTRWETIVIFFYFACSVILLATRYEVVHPESARFGSQRQQLLKYVADRAGIQVTVQLPMLVLFALRNNFLMWLTGWSFSTYQCFHRAVARVTYLQIIVHASCYHMFDGAKSGGIRPNLWVKVYFKGGVVAAVAMACLILSGLFRHKWYEAFLFFHIGAAIVALYFTYDHLSTLEYMEPVYVAFGLWAADWLIRALRVLWINIRWFRSSSVFMTEAQMSLVDSDVVKMDINTPCRWTVKPGQYVFIHIFRMGLLESHPFSVMTSENGSFQLMARARGGMTRRLTKSIAKGNTNMKMLIDGVYGHTQPVDLYDNVLLVAGGIGITAVIPYAEDIVARNIPAKVKLMWTVRDITHLELMADRLEKLVEDGHVQLELYVSQTHGDTTYLSSPVEEKGSFNDKIEEEESDSGNSQEDLGNAEADKDVMRAKKDHHLHLHQHNPDLAEEVLEKGIQHPPKQVPVPGSQGKMPLYASLVNMGKRPVLTEVVTATFTEAEGSVAVLGCGPATMVDALRGVVSAEMGLVINGRVDYYEEAFGW</sequence>
<dbReference type="Proteomes" id="UP000256601">
    <property type="component" value="Unassembled WGS sequence"/>
</dbReference>
<proteinExistence type="inferred from homology"/>
<dbReference type="OrthoDB" id="167398at2759"/>
<dbReference type="Gene3D" id="3.40.50.80">
    <property type="entry name" value="Nucleotide-binding domain of ferredoxin-NADP reductase (FNR) module"/>
    <property type="match status" value="1"/>
</dbReference>
<dbReference type="EC" id="1.16.1.9" evidence="3"/>
<evidence type="ECO:0000256" key="5">
    <source>
        <dbReference type="ARBA" id="ARBA00022475"/>
    </source>
</evidence>
<dbReference type="InterPro" id="IPR039261">
    <property type="entry name" value="FNR_nucleotide-bd"/>
</dbReference>
<dbReference type="EMBL" id="CP017558">
    <property type="protein sequence ID" value="AOW07016.1"/>
    <property type="molecule type" value="Genomic_DNA"/>
</dbReference>
<keyword evidence="12" id="KW-0406">Ion transport</keyword>
<dbReference type="InterPro" id="IPR017927">
    <property type="entry name" value="FAD-bd_FR_type"/>
</dbReference>
<dbReference type="EMBL" id="KZ858958">
    <property type="protein sequence ID" value="RDW27877.1"/>
    <property type="molecule type" value="Genomic_DNA"/>
</dbReference>
<evidence type="ECO:0000256" key="2">
    <source>
        <dbReference type="ARBA" id="ARBA00006278"/>
    </source>
</evidence>
<dbReference type="Proteomes" id="UP000182444">
    <property type="component" value="Chromosome 1F"/>
</dbReference>
<comment type="subcellular location">
    <subcellularLocation>
        <location evidence="1">Cell membrane</location>
        <topology evidence="1">Multi-pass membrane protein</topology>
    </subcellularLocation>
</comment>
<dbReference type="Pfam" id="PF08022">
    <property type="entry name" value="FAD_binding_8"/>
    <property type="match status" value="1"/>
</dbReference>
<evidence type="ECO:0000256" key="17">
    <source>
        <dbReference type="SAM" id="Phobius"/>
    </source>
</evidence>
<dbReference type="PANTHER" id="PTHR32361">
    <property type="entry name" value="FERRIC/CUPRIC REDUCTASE TRANSMEMBRANE COMPONENT"/>
    <property type="match status" value="1"/>
</dbReference>
<reference evidence="20 22" key="1">
    <citation type="journal article" date="2016" name="PLoS ONE">
        <title>Sequence Assembly of Yarrowia lipolytica Strain W29/CLIB89 Shows Transposable Element Diversity.</title>
        <authorList>
            <person name="Magnan C."/>
            <person name="Yu J."/>
            <person name="Chang I."/>
            <person name="Jahn E."/>
            <person name="Kanomata Y."/>
            <person name="Wu J."/>
            <person name="Zeller M."/>
            <person name="Oakes M."/>
            <person name="Baldi P."/>
            <person name="Sandmeyer S."/>
        </authorList>
    </citation>
    <scope>NUCLEOTIDE SEQUENCE [LARGE SCALE GENOMIC DNA]</scope>
    <source>
        <strain evidence="20">CLIB89</strain>
        <strain evidence="22">CLIB89(W29)</strain>
    </source>
</reference>
<dbReference type="CDD" id="cd06186">
    <property type="entry name" value="NOX_Duox_like_FAD_NADP"/>
    <property type="match status" value="1"/>
</dbReference>
<evidence type="ECO:0000256" key="3">
    <source>
        <dbReference type="ARBA" id="ARBA00012668"/>
    </source>
</evidence>
<keyword evidence="13 17" id="KW-0472">Membrane</keyword>
<feature type="region of interest" description="Disordered" evidence="16">
    <location>
        <begin position="598"/>
        <end position="630"/>
    </location>
</feature>
<feature type="compositionally biased region" description="Basic and acidic residues" evidence="16">
    <location>
        <begin position="605"/>
        <end position="614"/>
    </location>
</feature>
<feature type="domain" description="FAD-binding FR-type" evidence="19">
    <location>
        <begin position="419"/>
        <end position="523"/>
    </location>
</feature>
<feature type="transmembrane region" description="Helical" evidence="17">
    <location>
        <begin position="223"/>
        <end position="240"/>
    </location>
</feature>
<evidence type="ECO:0000256" key="15">
    <source>
        <dbReference type="ARBA" id="ARBA00048483"/>
    </source>
</evidence>
<evidence type="ECO:0000313" key="21">
    <source>
        <dbReference type="EMBL" id="RDW27877.1"/>
    </source>
</evidence>
<keyword evidence="4" id="KW-0813">Transport</keyword>
<evidence type="ECO:0000256" key="12">
    <source>
        <dbReference type="ARBA" id="ARBA00023065"/>
    </source>
</evidence>
<keyword evidence="9" id="KW-0249">Electron transport</keyword>
<evidence type="ECO:0000256" key="10">
    <source>
        <dbReference type="ARBA" id="ARBA00022989"/>
    </source>
</evidence>
<dbReference type="GO" id="GO:0015677">
    <property type="term" value="P:copper ion import"/>
    <property type="evidence" value="ECO:0007669"/>
    <property type="project" value="TreeGrafter"/>
</dbReference>
<feature type="transmembrane region" description="Helical" evidence="17">
    <location>
        <begin position="366"/>
        <end position="383"/>
    </location>
</feature>
<evidence type="ECO:0000256" key="7">
    <source>
        <dbReference type="ARBA" id="ARBA00022692"/>
    </source>
</evidence>
<keyword evidence="14" id="KW-0325">Glycoprotein</keyword>
<keyword evidence="18" id="KW-0732">Signal</keyword>
<dbReference type="eggNOG" id="KOG0039">
    <property type="taxonomic scope" value="Eukaryota"/>
</dbReference>
<dbReference type="SFLD" id="SFLDS00052">
    <property type="entry name" value="Ferric_Reductase_Domain"/>
    <property type="match status" value="1"/>
</dbReference>
<evidence type="ECO:0000256" key="11">
    <source>
        <dbReference type="ARBA" id="ARBA00023002"/>
    </source>
</evidence>
<keyword evidence="8" id="KW-0274">FAD</keyword>
<keyword evidence="11" id="KW-0560">Oxidoreductase</keyword>
<dbReference type="InterPro" id="IPR013121">
    <property type="entry name" value="Fe_red_NAD-bd_6"/>
</dbReference>
<evidence type="ECO:0000256" key="18">
    <source>
        <dbReference type="SAM" id="SignalP"/>
    </source>
</evidence>
<dbReference type="InterPro" id="IPR017938">
    <property type="entry name" value="Riboflavin_synthase-like_b-brl"/>
</dbReference>
<dbReference type="SUPFAM" id="SSF52343">
    <property type="entry name" value="Ferredoxin reductase-like, C-terminal NADP-linked domain"/>
    <property type="match status" value="1"/>
</dbReference>
<dbReference type="SFLD" id="SFLDG01168">
    <property type="entry name" value="Ferric_reductase_subgroup_(FRE"/>
    <property type="match status" value="1"/>
</dbReference>
<name>A0A1D8NN11_YARLL</name>
<keyword evidence="10 17" id="KW-1133">Transmembrane helix</keyword>
<evidence type="ECO:0000256" key="9">
    <source>
        <dbReference type="ARBA" id="ARBA00022982"/>
    </source>
</evidence>
<evidence type="ECO:0000256" key="6">
    <source>
        <dbReference type="ARBA" id="ARBA00022630"/>
    </source>
</evidence>
<accession>A0A1D8NN11</accession>
<feature type="chain" id="PRO_5033268909" description="ferric-chelate reductase (NADPH)" evidence="18">
    <location>
        <begin position="16"/>
        <end position="750"/>
    </location>
</feature>
<evidence type="ECO:0000256" key="13">
    <source>
        <dbReference type="ARBA" id="ARBA00023136"/>
    </source>
</evidence>
<comment type="catalytic activity">
    <reaction evidence="15">
        <text>2 a Fe(II)-siderophore + NADP(+) + H(+) = 2 a Fe(III)-siderophore + NADPH</text>
        <dbReference type="Rhea" id="RHEA:28795"/>
        <dbReference type="Rhea" id="RHEA-COMP:11342"/>
        <dbReference type="Rhea" id="RHEA-COMP:11344"/>
        <dbReference type="ChEBI" id="CHEBI:15378"/>
        <dbReference type="ChEBI" id="CHEBI:29033"/>
        <dbReference type="ChEBI" id="CHEBI:29034"/>
        <dbReference type="ChEBI" id="CHEBI:57783"/>
        <dbReference type="ChEBI" id="CHEBI:58349"/>
        <dbReference type="EC" id="1.16.1.9"/>
    </reaction>
</comment>
<feature type="transmembrane region" description="Helical" evidence="17">
    <location>
        <begin position="142"/>
        <end position="165"/>
    </location>
</feature>
<evidence type="ECO:0000256" key="1">
    <source>
        <dbReference type="ARBA" id="ARBA00004651"/>
    </source>
</evidence>
<evidence type="ECO:0000256" key="8">
    <source>
        <dbReference type="ARBA" id="ARBA00022827"/>
    </source>
</evidence>
<dbReference type="KEGG" id="yli:2908638"/>
<evidence type="ECO:0000256" key="14">
    <source>
        <dbReference type="ARBA" id="ARBA00023180"/>
    </source>
</evidence>
<dbReference type="PROSITE" id="PS51384">
    <property type="entry name" value="FAD_FR"/>
    <property type="match status" value="1"/>
</dbReference>
<dbReference type="GO" id="GO:0005886">
    <property type="term" value="C:plasma membrane"/>
    <property type="evidence" value="ECO:0007669"/>
    <property type="project" value="UniProtKB-SubCell"/>
</dbReference>
<evidence type="ECO:0000256" key="4">
    <source>
        <dbReference type="ARBA" id="ARBA00022448"/>
    </source>
</evidence>
<feature type="transmembrane region" description="Helical" evidence="17">
    <location>
        <begin position="338"/>
        <end position="359"/>
    </location>
</feature>
<dbReference type="VEuPathDB" id="FungiDB:YALI0_F11825g"/>
<dbReference type="SUPFAM" id="SSF63380">
    <property type="entry name" value="Riboflavin synthase domain-like"/>
    <property type="match status" value="1"/>
</dbReference>
<feature type="signal peptide" evidence="18">
    <location>
        <begin position="1"/>
        <end position="15"/>
    </location>
</feature>
<dbReference type="Pfam" id="PF08030">
    <property type="entry name" value="NAD_binding_6"/>
    <property type="match status" value="1"/>
</dbReference>
<comment type="similarity">
    <text evidence="2">Belongs to the ferric reductase (FRE) family.</text>
</comment>
<dbReference type="Pfam" id="PF01794">
    <property type="entry name" value="Ferric_reduct"/>
    <property type="match status" value="1"/>
</dbReference>
<dbReference type="InterPro" id="IPR013130">
    <property type="entry name" value="Fe3_Rdtase_TM_dom"/>
</dbReference>
<evidence type="ECO:0000313" key="23">
    <source>
        <dbReference type="Proteomes" id="UP000256601"/>
    </source>
</evidence>
<evidence type="ECO:0000259" key="19">
    <source>
        <dbReference type="PROSITE" id="PS51384"/>
    </source>
</evidence>
<dbReference type="AlphaFoldDB" id="A0A1D8NN11"/>
<protein>
    <recommendedName>
        <fullName evidence="3">ferric-chelate reductase (NADPH)</fullName>
        <ecNumber evidence="3">1.16.1.9</ecNumber>
    </recommendedName>
</protein>
<dbReference type="InterPro" id="IPR051410">
    <property type="entry name" value="Ferric/Cupric_Reductase"/>
</dbReference>
<dbReference type="VEuPathDB" id="FungiDB:YALI1_F15641g"/>
<evidence type="ECO:0000313" key="22">
    <source>
        <dbReference type="Proteomes" id="UP000182444"/>
    </source>
</evidence>
<gene>
    <name evidence="21" type="ORF">B0I71DRAFT_128433</name>
    <name evidence="20" type="ORF">YALI1_F15641g</name>
</gene>
<dbReference type="PANTHER" id="PTHR32361:SF9">
    <property type="entry name" value="FERRIC REDUCTASE TRANSMEMBRANE COMPONENT 3-RELATED"/>
    <property type="match status" value="1"/>
</dbReference>
<organism evidence="20 22">
    <name type="scientific">Yarrowia lipolytica</name>
    <name type="common">Candida lipolytica</name>
    <dbReference type="NCBI Taxonomy" id="4952"/>
    <lineage>
        <taxon>Eukaryota</taxon>
        <taxon>Fungi</taxon>
        <taxon>Dikarya</taxon>
        <taxon>Ascomycota</taxon>
        <taxon>Saccharomycotina</taxon>
        <taxon>Dipodascomycetes</taxon>
        <taxon>Dipodascales</taxon>
        <taxon>Dipodascales incertae sedis</taxon>
        <taxon>Yarrowia</taxon>
    </lineage>
</organism>
<keyword evidence="7 17" id="KW-0812">Transmembrane</keyword>
<keyword evidence="5" id="KW-1003">Cell membrane</keyword>
<evidence type="ECO:0000256" key="16">
    <source>
        <dbReference type="SAM" id="MobiDB-lite"/>
    </source>
</evidence>
<dbReference type="GO" id="GO:0006826">
    <property type="term" value="P:iron ion transport"/>
    <property type="evidence" value="ECO:0007669"/>
    <property type="project" value="UniProtKB-ARBA"/>
</dbReference>
<dbReference type="GO" id="GO:0006879">
    <property type="term" value="P:intracellular iron ion homeostasis"/>
    <property type="evidence" value="ECO:0007669"/>
    <property type="project" value="TreeGrafter"/>
</dbReference>
<keyword evidence="6" id="KW-0285">Flavoprotein</keyword>